<reference evidence="2" key="1">
    <citation type="journal article" date="2019" name="Int. J. Syst. Evol. Microbiol.">
        <title>The Global Catalogue of Microorganisms (GCM) 10K type strain sequencing project: providing services to taxonomists for standard genome sequencing and annotation.</title>
        <authorList>
            <consortium name="The Broad Institute Genomics Platform"/>
            <consortium name="The Broad Institute Genome Sequencing Center for Infectious Disease"/>
            <person name="Wu L."/>
            <person name="Ma J."/>
        </authorList>
    </citation>
    <scope>NUCLEOTIDE SEQUENCE [LARGE SCALE GENOMIC DNA]</scope>
    <source>
        <strain evidence="2">JCM 4586</strain>
    </source>
</reference>
<protein>
    <submittedName>
        <fullName evidence="1">Uncharacterized protein</fullName>
    </submittedName>
</protein>
<dbReference type="Proteomes" id="UP000659223">
    <property type="component" value="Unassembled WGS sequence"/>
</dbReference>
<dbReference type="EMBL" id="BMUT01000001">
    <property type="protein sequence ID" value="GGX63577.1"/>
    <property type="molecule type" value="Genomic_DNA"/>
</dbReference>
<evidence type="ECO:0000313" key="1">
    <source>
        <dbReference type="EMBL" id="GGX63577.1"/>
    </source>
</evidence>
<name>A0ABQ2Y5A6_9ACTN</name>
<accession>A0ABQ2Y5A6</accession>
<comment type="caution">
    <text evidence="1">The sequence shown here is derived from an EMBL/GenBank/DDBJ whole genome shotgun (WGS) entry which is preliminary data.</text>
</comment>
<organism evidence="1 2">
    <name type="scientific">Streptomyces hiroshimensis</name>
    <dbReference type="NCBI Taxonomy" id="66424"/>
    <lineage>
        <taxon>Bacteria</taxon>
        <taxon>Bacillati</taxon>
        <taxon>Actinomycetota</taxon>
        <taxon>Actinomycetes</taxon>
        <taxon>Kitasatosporales</taxon>
        <taxon>Streptomycetaceae</taxon>
        <taxon>Streptomyces</taxon>
    </lineage>
</organism>
<sequence length="90" mass="9449">MVQQVVRGGAVGSAVVRGGAWCGDAAPVGALGVPVTQASGRTTFLWGQPAHDCCRLRAGRPDTDNVWHRVPHDKTLGANNFSQMSSGRHV</sequence>
<gene>
    <name evidence="1" type="ORF">GCM10010324_05430</name>
</gene>
<proteinExistence type="predicted"/>
<evidence type="ECO:0000313" key="2">
    <source>
        <dbReference type="Proteomes" id="UP000659223"/>
    </source>
</evidence>
<keyword evidence="2" id="KW-1185">Reference proteome</keyword>